<dbReference type="OrthoDB" id="7459360at2"/>
<dbReference type="EMBL" id="ATHL01000001">
    <property type="protein sequence ID" value="EQB19734.1"/>
    <property type="molecule type" value="Genomic_DNA"/>
</dbReference>
<keyword evidence="1" id="KW-0004">4Fe-4S</keyword>
<evidence type="ECO:0000256" key="3">
    <source>
        <dbReference type="ARBA" id="ARBA00022723"/>
    </source>
</evidence>
<dbReference type="Gene3D" id="3.30.413.10">
    <property type="entry name" value="Sulfite Reductase Hemoprotein, domain 1"/>
    <property type="match status" value="1"/>
</dbReference>
<dbReference type="PANTHER" id="PTHR32439">
    <property type="entry name" value="FERREDOXIN--NITRITE REDUCTASE, CHLOROPLASTIC"/>
    <property type="match status" value="1"/>
</dbReference>
<evidence type="ECO:0000256" key="6">
    <source>
        <dbReference type="ARBA" id="ARBA00023014"/>
    </source>
</evidence>
<keyword evidence="5" id="KW-0408">Iron</keyword>
<accession>T0JD02</accession>
<dbReference type="RefSeq" id="WP_021232036.1">
    <property type="nucleotide sequence ID" value="NZ_ATHL01000001.1"/>
</dbReference>
<keyword evidence="4" id="KW-0560">Oxidoreductase</keyword>
<dbReference type="SUPFAM" id="SSF56014">
    <property type="entry name" value="Nitrite and sulphite reductase 4Fe-4S domain-like"/>
    <property type="match status" value="1"/>
</dbReference>
<keyword evidence="9" id="KW-1185">Reference proteome</keyword>
<dbReference type="GO" id="GO:0020037">
    <property type="term" value="F:heme binding"/>
    <property type="evidence" value="ECO:0007669"/>
    <property type="project" value="InterPro"/>
</dbReference>
<comment type="caution">
    <text evidence="8">The sequence shown here is derived from an EMBL/GenBank/DDBJ whole genome shotgun (WGS) entry which is preliminary data.</text>
</comment>
<evidence type="ECO:0000256" key="2">
    <source>
        <dbReference type="ARBA" id="ARBA00022617"/>
    </source>
</evidence>
<keyword evidence="3" id="KW-0479">Metal-binding</keyword>
<dbReference type="GO" id="GO:0051539">
    <property type="term" value="F:4 iron, 4 sulfur cluster binding"/>
    <property type="evidence" value="ECO:0007669"/>
    <property type="project" value="UniProtKB-KW"/>
</dbReference>
<dbReference type="SUPFAM" id="SSF55124">
    <property type="entry name" value="Nitrite/Sulfite reductase N-terminal domain-like"/>
    <property type="match status" value="1"/>
</dbReference>
<evidence type="ECO:0000313" key="9">
    <source>
        <dbReference type="Proteomes" id="UP000015527"/>
    </source>
</evidence>
<feature type="domain" description="Nitrite/Sulfite reductase ferredoxin-like" evidence="7">
    <location>
        <begin position="17"/>
        <end position="79"/>
    </location>
</feature>
<keyword evidence="2" id="KW-0349">Heme</keyword>
<dbReference type="PATRIC" id="fig|1096930.3.peg.33"/>
<protein>
    <recommendedName>
        <fullName evidence="7">Nitrite/Sulfite reductase ferredoxin-like domain-containing protein</fullName>
    </recommendedName>
</protein>
<dbReference type="Pfam" id="PF03460">
    <property type="entry name" value="NIR_SIR_ferr"/>
    <property type="match status" value="1"/>
</dbReference>
<name>T0JD02_9SPHN</name>
<dbReference type="Gene3D" id="3.90.480.20">
    <property type="match status" value="1"/>
</dbReference>
<evidence type="ECO:0000256" key="1">
    <source>
        <dbReference type="ARBA" id="ARBA00022485"/>
    </source>
</evidence>
<sequence>MTAFGRRGWCPDAWRPMMAGDGLIVRVKPRFARLTRPQVEALADLAGRFGSGALDLTNRANLQIRGVREGGWRELLAALVDNGLVDEDPEAEGRRNVLVAPGWKPGDETARIAEALLARLSELPRLPGKMGLAVDTGASAVLTACPADFRIERAEGGGLLIRLDGRESGVAVHAEEAADRVLDLARWFIESGGIAAGRASRHLAPLPAWAMGKSRPVRTSLRCDPGYGVPFGRIAATSLVELMDVTGAAALRITPWRRIHPESSVAPPVAGFLLGTDDPLLRTDGCPGAPDCPSSSVETRELAARLAPHISGRLHVSGCAKGCARSRPSDVTLTGRDGAFDLAFGARAGDPPAHRGLSAEQLIAHFGAS</sequence>
<evidence type="ECO:0000313" key="8">
    <source>
        <dbReference type="EMBL" id="EQB19734.1"/>
    </source>
</evidence>
<organism evidence="8 9">
    <name type="scientific">Novosphingobium lindaniclasticum LE124</name>
    <dbReference type="NCBI Taxonomy" id="1096930"/>
    <lineage>
        <taxon>Bacteria</taxon>
        <taxon>Pseudomonadati</taxon>
        <taxon>Pseudomonadota</taxon>
        <taxon>Alphaproteobacteria</taxon>
        <taxon>Sphingomonadales</taxon>
        <taxon>Sphingomonadaceae</taxon>
        <taxon>Novosphingobium</taxon>
    </lineage>
</organism>
<reference evidence="8 9" key="1">
    <citation type="journal article" date="2013" name="Genome Announc.">
        <title>Genome Sequence of Novosphingobium lindaniclasticum LE124T, Isolated from a Hexachlorocyclohexane Dumpsite.</title>
        <authorList>
            <person name="Saxena A."/>
            <person name="Nayyar N."/>
            <person name="Sangwan N."/>
            <person name="Kumari R."/>
            <person name="Khurana J.P."/>
            <person name="Lal R."/>
        </authorList>
    </citation>
    <scope>NUCLEOTIDE SEQUENCE [LARGE SCALE GENOMIC DNA]</scope>
    <source>
        <strain evidence="8 9">LE124</strain>
    </source>
</reference>
<evidence type="ECO:0000256" key="4">
    <source>
        <dbReference type="ARBA" id="ARBA00023002"/>
    </source>
</evidence>
<dbReference type="GO" id="GO:0046872">
    <property type="term" value="F:metal ion binding"/>
    <property type="evidence" value="ECO:0007669"/>
    <property type="project" value="UniProtKB-KW"/>
</dbReference>
<dbReference type="PROSITE" id="PS00365">
    <property type="entry name" value="NIR_SIR"/>
    <property type="match status" value="1"/>
</dbReference>
<dbReference type="PANTHER" id="PTHR32439:SF9">
    <property type="entry name" value="BLR3264 PROTEIN"/>
    <property type="match status" value="1"/>
</dbReference>
<dbReference type="Proteomes" id="UP000015527">
    <property type="component" value="Unassembled WGS sequence"/>
</dbReference>
<dbReference type="InterPro" id="IPR006066">
    <property type="entry name" value="NO2/SO3_Rdtase_FeS/sirohaem_BS"/>
</dbReference>
<dbReference type="InterPro" id="IPR051329">
    <property type="entry name" value="NIR_SIR_4Fe-4S"/>
</dbReference>
<evidence type="ECO:0000256" key="5">
    <source>
        <dbReference type="ARBA" id="ARBA00023004"/>
    </source>
</evidence>
<dbReference type="GO" id="GO:0016491">
    <property type="term" value="F:oxidoreductase activity"/>
    <property type="evidence" value="ECO:0007669"/>
    <property type="project" value="UniProtKB-KW"/>
</dbReference>
<evidence type="ECO:0000259" key="7">
    <source>
        <dbReference type="Pfam" id="PF03460"/>
    </source>
</evidence>
<dbReference type="AlphaFoldDB" id="T0JD02"/>
<dbReference type="InterPro" id="IPR036136">
    <property type="entry name" value="Nit/Sulf_reduc_fer-like_dom_sf"/>
</dbReference>
<dbReference type="eggNOG" id="COG0155">
    <property type="taxonomic scope" value="Bacteria"/>
</dbReference>
<gene>
    <name evidence="8" type="ORF">L284_00165</name>
</gene>
<keyword evidence="6" id="KW-0411">Iron-sulfur</keyword>
<proteinExistence type="predicted"/>
<dbReference type="InterPro" id="IPR045854">
    <property type="entry name" value="NO2/SO3_Rdtase_4Fe4S_sf"/>
</dbReference>
<dbReference type="InterPro" id="IPR005117">
    <property type="entry name" value="NiRdtase/SiRdtase_haem-b_fer"/>
</dbReference>